<dbReference type="Gene3D" id="2.10.109.10">
    <property type="entry name" value="Umud Fragment, subunit A"/>
    <property type="match status" value="1"/>
</dbReference>
<evidence type="ECO:0000256" key="3">
    <source>
        <dbReference type="ARBA" id="ARBA00023163"/>
    </source>
</evidence>
<protein>
    <submittedName>
        <fullName evidence="5">Phage repressor protein C, contains Cro/C1-type HTH and peptisase s24 domains</fullName>
    </submittedName>
</protein>
<accession>A0A1I5MZZ6</accession>
<evidence type="ECO:0000256" key="1">
    <source>
        <dbReference type="ARBA" id="ARBA00023015"/>
    </source>
</evidence>
<dbReference type="InterPro" id="IPR036286">
    <property type="entry name" value="LexA/Signal_pep-like_sf"/>
</dbReference>
<dbReference type="InterPro" id="IPR015927">
    <property type="entry name" value="Peptidase_S24_S26A/B/C"/>
</dbReference>
<keyword evidence="6" id="KW-1185">Reference proteome</keyword>
<keyword evidence="2" id="KW-0238">DNA-binding</keyword>
<dbReference type="Pfam" id="PF00717">
    <property type="entry name" value="Peptidase_S24"/>
    <property type="match status" value="1"/>
</dbReference>
<evidence type="ECO:0000313" key="5">
    <source>
        <dbReference type="EMBL" id="SFP14686.1"/>
    </source>
</evidence>
<proteinExistence type="predicted"/>
<organism evidence="5 6">
    <name type="scientific">Pseudarcicella hirudinis</name>
    <dbReference type="NCBI Taxonomy" id="1079859"/>
    <lineage>
        <taxon>Bacteria</taxon>
        <taxon>Pseudomonadati</taxon>
        <taxon>Bacteroidota</taxon>
        <taxon>Cytophagia</taxon>
        <taxon>Cytophagales</taxon>
        <taxon>Flectobacillaceae</taxon>
        <taxon>Pseudarcicella</taxon>
    </lineage>
</organism>
<dbReference type="SUPFAM" id="SSF51306">
    <property type="entry name" value="LexA/Signal peptidase"/>
    <property type="match status" value="1"/>
</dbReference>
<dbReference type="CDD" id="cd06529">
    <property type="entry name" value="S24_LexA-like"/>
    <property type="match status" value="1"/>
</dbReference>
<sequence length="234" mass="26537">MTKIIDRVFEYLRYKNIPHTKFEKQINLSKGYLTIIKNRDSDISGSTIIKIVDFMPTINTEWLLTGRGDMEKQGEMSDLKVNQFQGKAIEKKYSSQSIPLYNLDATAGLIPLFNNSAAQTPVDYLSIPNLSKCDGAVYVTGDSMYPLLKSGDIVLYKQLASIESVFWGEMYLLSLVDEYEQEEYITVKFVQQSTRENYIRLVSQNPHHQPKDVQVGAVKAIAFVKASVRINSMG</sequence>
<reference evidence="5 6" key="1">
    <citation type="submission" date="2016-10" db="EMBL/GenBank/DDBJ databases">
        <authorList>
            <person name="de Groot N.N."/>
        </authorList>
    </citation>
    <scope>NUCLEOTIDE SEQUENCE [LARGE SCALE GENOMIC DNA]</scope>
    <source>
        <strain evidence="6">E92,LMG 26720,CCM 7988</strain>
    </source>
</reference>
<dbReference type="PANTHER" id="PTHR40661:SF1">
    <property type="entry name" value="HTH CRO_C1-TYPE DOMAIN-CONTAINING PROTEIN"/>
    <property type="match status" value="1"/>
</dbReference>
<dbReference type="InterPro" id="IPR039418">
    <property type="entry name" value="LexA-like"/>
</dbReference>
<dbReference type="PANTHER" id="PTHR40661">
    <property type="match status" value="1"/>
</dbReference>
<dbReference type="InterPro" id="IPR010982">
    <property type="entry name" value="Lambda_DNA-bd_dom_sf"/>
</dbReference>
<gene>
    <name evidence="5" type="ORF">SAMN04515674_101515</name>
</gene>
<dbReference type="OrthoDB" id="839492at2"/>
<keyword evidence="3" id="KW-0804">Transcription</keyword>
<evidence type="ECO:0000256" key="2">
    <source>
        <dbReference type="ARBA" id="ARBA00023125"/>
    </source>
</evidence>
<dbReference type="Proteomes" id="UP000199306">
    <property type="component" value="Unassembled WGS sequence"/>
</dbReference>
<name>A0A1I5MZZ6_9BACT</name>
<dbReference type="GO" id="GO:0003677">
    <property type="term" value="F:DNA binding"/>
    <property type="evidence" value="ECO:0007669"/>
    <property type="project" value="UniProtKB-KW"/>
</dbReference>
<dbReference type="RefSeq" id="WP_092011598.1">
    <property type="nucleotide sequence ID" value="NZ_FOXH01000001.1"/>
</dbReference>
<evidence type="ECO:0000259" key="4">
    <source>
        <dbReference type="Pfam" id="PF00717"/>
    </source>
</evidence>
<dbReference type="AlphaFoldDB" id="A0A1I5MZZ6"/>
<dbReference type="EMBL" id="FOXH01000001">
    <property type="protein sequence ID" value="SFP14686.1"/>
    <property type="molecule type" value="Genomic_DNA"/>
</dbReference>
<evidence type="ECO:0000313" key="6">
    <source>
        <dbReference type="Proteomes" id="UP000199306"/>
    </source>
</evidence>
<dbReference type="Gene3D" id="1.10.260.40">
    <property type="entry name" value="lambda repressor-like DNA-binding domains"/>
    <property type="match status" value="1"/>
</dbReference>
<keyword evidence="1" id="KW-0805">Transcription regulation</keyword>
<feature type="domain" description="Peptidase S24/S26A/S26B/S26C" evidence="4">
    <location>
        <begin position="104"/>
        <end position="221"/>
    </location>
</feature>
<dbReference type="STRING" id="1079859.SAMN04515674_101515"/>